<dbReference type="NCBIfam" id="TIGR00129">
    <property type="entry name" value="fdhD_narQ"/>
    <property type="match status" value="1"/>
</dbReference>
<evidence type="ECO:0000313" key="4">
    <source>
        <dbReference type="EMBL" id="SHF19974.1"/>
    </source>
</evidence>
<comment type="similarity">
    <text evidence="3">Belongs to the FdhD family.</text>
</comment>
<comment type="subcellular location">
    <subcellularLocation>
        <location evidence="3">Cytoplasm</location>
    </subcellularLocation>
</comment>
<dbReference type="OrthoDB" id="9782042at2"/>
<feature type="active site" description="Cysteine persulfide intermediate" evidence="3">
    <location>
        <position position="106"/>
    </location>
</feature>
<evidence type="ECO:0000256" key="1">
    <source>
        <dbReference type="ARBA" id="ARBA00022490"/>
    </source>
</evidence>
<dbReference type="Proteomes" id="UP000184148">
    <property type="component" value="Unassembled WGS sequence"/>
</dbReference>
<dbReference type="EMBL" id="FQUY01000014">
    <property type="protein sequence ID" value="SHF19974.1"/>
    <property type="molecule type" value="Genomic_DNA"/>
</dbReference>
<dbReference type="InterPro" id="IPR016193">
    <property type="entry name" value="Cytidine_deaminase-like"/>
</dbReference>
<dbReference type="STRING" id="1121429.SAMN02745133_02058"/>
<dbReference type="InterPro" id="IPR003786">
    <property type="entry name" value="FdhD"/>
</dbReference>
<dbReference type="GO" id="GO:0006777">
    <property type="term" value="P:Mo-molybdopterin cofactor biosynthetic process"/>
    <property type="evidence" value="ECO:0007669"/>
    <property type="project" value="UniProtKB-UniRule"/>
</dbReference>
<name>A0A1M4ZPP2_9FIRM</name>
<dbReference type="GO" id="GO:0097163">
    <property type="term" value="F:sulfur carrier activity"/>
    <property type="evidence" value="ECO:0007669"/>
    <property type="project" value="UniProtKB-UniRule"/>
</dbReference>
<dbReference type="GO" id="GO:0016783">
    <property type="term" value="F:sulfurtransferase activity"/>
    <property type="evidence" value="ECO:0007669"/>
    <property type="project" value="InterPro"/>
</dbReference>
<proteinExistence type="inferred from homology"/>
<keyword evidence="5" id="KW-1185">Reference proteome</keyword>
<feature type="binding site" evidence="3">
    <location>
        <begin position="245"/>
        <end position="250"/>
    </location>
    <ligand>
        <name>Mo-bis(molybdopterin guanine dinucleotide)</name>
        <dbReference type="ChEBI" id="CHEBI:60539"/>
    </ligand>
</feature>
<dbReference type="PANTHER" id="PTHR30592:SF1">
    <property type="entry name" value="SULFUR CARRIER PROTEIN FDHD"/>
    <property type="match status" value="1"/>
</dbReference>
<dbReference type="GO" id="GO:0005737">
    <property type="term" value="C:cytoplasm"/>
    <property type="evidence" value="ECO:0007669"/>
    <property type="project" value="UniProtKB-SubCell"/>
</dbReference>
<evidence type="ECO:0000313" key="5">
    <source>
        <dbReference type="Proteomes" id="UP000184148"/>
    </source>
</evidence>
<sequence>MVWQVNKTTHKIVRIKGDKALSTKDVIVREVPITLFLNGKEFVTMVCSPQALEELTVGFLCSEGLLQSPEDIKNIKIDQENGIVSIDAPDCEAESKFLKRNITSCCGRGRPVFYFVNDAKSMNKVSASLLVTPGQVWDLSDRLEQMSVLFKETGGVHNAALCAPTEVILFYEDVGRHNAVDKIFGRAFLNRIPLNDKILVFSGRVSSEIVIKVGKMGLPVIVSRSAPTDLGLEMAQKLGITVVGFAKGERMNVYTYPERILG</sequence>
<keyword evidence="2 3" id="KW-0501">Molybdenum cofactor biosynthesis</keyword>
<evidence type="ECO:0000256" key="2">
    <source>
        <dbReference type="ARBA" id="ARBA00023150"/>
    </source>
</evidence>
<dbReference type="PIRSF" id="PIRSF015626">
    <property type="entry name" value="FdhD"/>
    <property type="match status" value="1"/>
</dbReference>
<comment type="function">
    <text evidence="3">Required for formate dehydrogenase (FDH) activity. Acts as a sulfur carrier protein that transfers sulfur from IscS to the molybdenum cofactor prior to its insertion into FDH.</text>
</comment>
<dbReference type="SUPFAM" id="SSF53927">
    <property type="entry name" value="Cytidine deaminase-like"/>
    <property type="match status" value="1"/>
</dbReference>
<organism evidence="4 5">
    <name type="scientific">Desulforamulus putei DSM 12395</name>
    <dbReference type="NCBI Taxonomy" id="1121429"/>
    <lineage>
        <taxon>Bacteria</taxon>
        <taxon>Bacillati</taxon>
        <taxon>Bacillota</taxon>
        <taxon>Clostridia</taxon>
        <taxon>Eubacteriales</taxon>
        <taxon>Peptococcaceae</taxon>
        <taxon>Desulforamulus</taxon>
    </lineage>
</organism>
<reference evidence="5" key="1">
    <citation type="submission" date="2016-11" db="EMBL/GenBank/DDBJ databases">
        <authorList>
            <person name="Varghese N."/>
            <person name="Submissions S."/>
        </authorList>
    </citation>
    <scope>NUCLEOTIDE SEQUENCE [LARGE SCALE GENOMIC DNA]</scope>
    <source>
        <strain evidence="5">DSM 12395</strain>
    </source>
</reference>
<dbReference type="Pfam" id="PF02634">
    <property type="entry name" value="FdhD-NarQ"/>
    <property type="match status" value="1"/>
</dbReference>
<dbReference type="RefSeq" id="WP_073239303.1">
    <property type="nucleotide sequence ID" value="NZ_FQUY01000014.1"/>
</dbReference>
<gene>
    <name evidence="3" type="primary">fdhD</name>
    <name evidence="4" type="ORF">SAMN02745133_02058</name>
</gene>
<dbReference type="AlphaFoldDB" id="A0A1M4ZPP2"/>
<protein>
    <recommendedName>
        <fullName evidence="3">Sulfur carrier protein FdhD</fullName>
    </recommendedName>
</protein>
<dbReference type="HAMAP" id="MF_00187">
    <property type="entry name" value="FdhD"/>
    <property type="match status" value="1"/>
</dbReference>
<evidence type="ECO:0000256" key="3">
    <source>
        <dbReference type="HAMAP-Rule" id="MF_00187"/>
    </source>
</evidence>
<dbReference type="Gene3D" id="3.40.140.10">
    <property type="entry name" value="Cytidine Deaminase, domain 2"/>
    <property type="match status" value="1"/>
</dbReference>
<dbReference type="Gene3D" id="3.10.20.10">
    <property type="match status" value="1"/>
</dbReference>
<keyword evidence="1 3" id="KW-0963">Cytoplasm</keyword>
<dbReference type="PANTHER" id="PTHR30592">
    <property type="entry name" value="FORMATE DEHYDROGENASE"/>
    <property type="match status" value="1"/>
</dbReference>
<accession>A0A1M4ZPP2</accession>